<comment type="catalytic activity">
    <reaction evidence="9">
        <text>a quinone + NADH + H(+) = a quinol + NAD(+)</text>
        <dbReference type="Rhea" id="RHEA:46160"/>
        <dbReference type="ChEBI" id="CHEBI:15378"/>
        <dbReference type="ChEBI" id="CHEBI:24646"/>
        <dbReference type="ChEBI" id="CHEBI:57540"/>
        <dbReference type="ChEBI" id="CHEBI:57945"/>
        <dbReference type="ChEBI" id="CHEBI:132124"/>
        <dbReference type="EC" id="1.6.5.9"/>
    </reaction>
</comment>
<evidence type="ECO:0000256" key="8">
    <source>
        <dbReference type="ARBA" id="ARBA00023027"/>
    </source>
</evidence>
<evidence type="ECO:0000256" key="6">
    <source>
        <dbReference type="ARBA" id="ARBA00022827"/>
    </source>
</evidence>
<evidence type="ECO:0000256" key="11">
    <source>
        <dbReference type="SAM" id="MobiDB-lite"/>
    </source>
</evidence>
<keyword evidence="4" id="KW-0285">Flavoprotein</keyword>
<gene>
    <name evidence="14" type="ORF">HXX76_014213</name>
</gene>
<sequence length="788" mass="84206">MNVRSEARRLAARQGATAKPPTPLGPVRAATAIRKSSGLPVRCMAPPNPFQGDNGSASGNGDGKKGSRAGGLKFAPPPIPFFTAQPASDTVVPKFILPTTTPVPTAAAAAAAVEAAKLAAARAGGATTASVVVPAAEPQTAAPAKAVPHPHAPQFFPKPGEPAWPPKRSFTAIVLDKCVDTCNYVEKHVRRMNLDATKLAAGAGTATADPLVPGDNGRMRLRASTKPVILVLGSGWGAHAFIKSIDTDTYDVVVVSPRNHFLFTPMLPSTAVGTVEFRSLLEPIRTSNPCVTYLEAECDSLDPHSKVAVCSAKFCHTDGRRPQFEVQYDRAVIAVGEQPATFGIPGVRENCFFMKEVSDAVGLRKRIAEKFELAALPGTTEEERQAALHFVVVGGGPTGVEFAGTLSDFVREDLKKKYPALMKYVKVTLLNNLPSILTQFDAKLQKSAASTLVANGVEVRVNVSVVGVTADKVQLGGGEELPYGVCVWSAGNMARPLTKHIASQVPEQAMAAEASKAAPNSKLCVDSFLRVVGATDLLALGDCSLVLGNRLPPTAQVAGQQGSYLANMLNGGYSLGVGGYNQPPPYMLVQRNRLQAATENNDDLRWLATAMMGGKTRIEVAADVSDALFRMDCPPWVRRHSESFTKALPLDAPPSSASRECNVEALTEAAAAAGGADSQAVRRARAACLESYEEEIRAERSDAAAAEVRYYERPFEFLNLGIMAYVGHERALTQVEAFDVINLKLAGTLAFLLWKSVYITKQVSFRNRVLILFDWMKTRVFGRDISLW</sequence>
<accession>A0A835SM43</accession>
<dbReference type="OrthoDB" id="3244603at2759"/>
<keyword evidence="5" id="KW-0496">Mitochondrion</keyword>
<dbReference type="Proteomes" id="UP000650467">
    <property type="component" value="Unassembled WGS sequence"/>
</dbReference>
<evidence type="ECO:0000256" key="4">
    <source>
        <dbReference type="ARBA" id="ARBA00022630"/>
    </source>
</evidence>
<feature type="domain" description="FAD/NAD(P)-binding" evidence="12">
    <location>
        <begin position="229"/>
        <end position="562"/>
    </location>
</feature>
<keyword evidence="7" id="KW-0560">Oxidoreductase</keyword>
<feature type="region of interest" description="Disordered" evidence="11">
    <location>
        <begin position="1"/>
        <end position="74"/>
    </location>
</feature>
<dbReference type="PANTHER" id="PTHR43706">
    <property type="entry name" value="NADH DEHYDROGENASE"/>
    <property type="match status" value="1"/>
</dbReference>
<name>A0A835SM43_CHLIN</name>
<dbReference type="InterPro" id="IPR045024">
    <property type="entry name" value="NDH-2"/>
</dbReference>
<dbReference type="GO" id="GO:0050136">
    <property type="term" value="F:NADH dehydrogenase (quinone) (non-electrogenic) activity"/>
    <property type="evidence" value="ECO:0007669"/>
    <property type="project" value="UniProtKB-EC"/>
</dbReference>
<comment type="subcellular location">
    <subcellularLocation>
        <location evidence="1">Mitochondrion inner membrane</location>
        <topology evidence="1">Peripheral membrane protein</topology>
    </subcellularLocation>
</comment>
<evidence type="ECO:0000259" key="13">
    <source>
        <dbReference type="Pfam" id="PF22366"/>
    </source>
</evidence>
<dbReference type="InterPro" id="IPR036188">
    <property type="entry name" value="FAD/NAD-bd_sf"/>
</dbReference>
<proteinExistence type="inferred from homology"/>
<keyword evidence="5" id="KW-0999">Mitochondrion inner membrane</keyword>
<dbReference type="InterPro" id="IPR023753">
    <property type="entry name" value="FAD/NAD-binding_dom"/>
</dbReference>
<dbReference type="Gene3D" id="3.50.50.100">
    <property type="match status" value="2"/>
</dbReference>
<dbReference type="PRINTS" id="PR00368">
    <property type="entry name" value="FADPNR"/>
</dbReference>
<evidence type="ECO:0000256" key="7">
    <source>
        <dbReference type="ARBA" id="ARBA00023002"/>
    </source>
</evidence>
<dbReference type="Pfam" id="PF22366">
    <property type="entry name" value="NDH2_C"/>
    <property type="match status" value="1"/>
</dbReference>
<dbReference type="PANTHER" id="PTHR43706:SF38">
    <property type="entry name" value="FAD_NAD(P)-BINDING DOMAIN-CONTAINING PROTEIN"/>
    <property type="match status" value="1"/>
</dbReference>
<evidence type="ECO:0000256" key="2">
    <source>
        <dbReference type="ARBA" id="ARBA00005272"/>
    </source>
</evidence>
<evidence type="ECO:0000256" key="1">
    <source>
        <dbReference type="ARBA" id="ARBA00004637"/>
    </source>
</evidence>
<keyword evidence="6" id="KW-0274">FAD</keyword>
<evidence type="ECO:0000256" key="3">
    <source>
        <dbReference type="ARBA" id="ARBA00012637"/>
    </source>
</evidence>
<dbReference type="EMBL" id="JAEHOC010000061">
    <property type="protein sequence ID" value="KAG2424789.1"/>
    <property type="molecule type" value="Genomic_DNA"/>
</dbReference>
<dbReference type="InterPro" id="IPR054585">
    <property type="entry name" value="NDH2-like_C"/>
</dbReference>
<evidence type="ECO:0000256" key="10">
    <source>
        <dbReference type="ARBA" id="ARBA00049010"/>
    </source>
</evidence>
<dbReference type="GO" id="GO:0005743">
    <property type="term" value="C:mitochondrial inner membrane"/>
    <property type="evidence" value="ECO:0007669"/>
    <property type="project" value="UniProtKB-SubCell"/>
</dbReference>
<dbReference type="EC" id="1.6.5.9" evidence="3"/>
<keyword evidence="15" id="KW-1185">Reference proteome</keyword>
<evidence type="ECO:0000313" key="15">
    <source>
        <dbReference type="Proteomes" id="UP000650467"/>
    </source>
</evidence>
<dbReference type="Pfam" id="PF07992">
    <property type="entry name" value="Pyr_redox_2"/>
    <property type="match status" value="1"/>
</dbReference>
<evidence type="ECO:0000256" key="9">
    <source>
        <dbReference type="ARBA" id="ARBA00047599"/>
    </source>
</evidence>
<organism evidence="14 15">
    <name type="scientific">Chlamydomonas incerta</name>
    <dbReference type="NCBI Taxonomy" id="51695"/>
    <lineage>
        <taxon>Eukaryota</taxon>
        <taxon>Viridiplantae</taxon>
        <taxon>Chlorophyta</taxon>
        <taxon>core chlorophytes</taxon>
        <taxon>Chlorophyceae</taxon>
        <taxon>CS clade</taxon>
        <taxon>Chlamydomonadales</taxon>
        <taxon>Chlamydomonadaceae</taxon>
        <taxon>Chlamydomonas</taxon>
    </lineage>
</organism>
<comment type="similarity">
    <text evidence="2">Belongs to the NADH dehydrogenase family.</text>
</comment>
<keyword evidence="8" id="KW-0520">NAD</keyword>
<dbReference type="AlphaFoldDB" id="A0A835SM43"/>
<evidence type="ECO:0000256" key="5">
    <source>
        <dbReference type="ARBA" id="ARBA00022792"/>
    </source>
</evidence>
<evidence type="ECO:0000259" key="12">
    <source>
        <dbReference type="Pfam" id="PF07992"/>
    </source>
</evidence>
<protein>
    <recommendedName>
        <fullName evidence="3">NADH:ubiquinone reductase (non-electrogenic)</fullName>
        <ecNumber evidence="3">1.6.5.9</ecNumber>
    </recommendedName>
</protein>
<reference evidence="14" key="1">
    <citation type="journal article" date="2020" name="bioRxiv">
        <title>Comparative genomics of Chlamydomonas.</title>
        <authorList>
            <person name="Craig R.J."/>
            <person name="Hasan A.R."/>
            <person name="Ness R.W."/>
            <person name="Keightley P.D."/>
        </authorList>
    </citation>
    <scope>NUCLEOTIDE SEQUENCE</scope>
    <source>
        <strain evidence="14">SAG 7.73</strain>
    </source>
</reference>
<comment type="caution">
    <text evidence="14">The sequence shown here is derived from an EMBL/GenBank/DDBJ whole genome shotgun (WGS) entry which is preliminary data.</text>
</comment>
<evidence type="ECO:0000313" key="14">
    <source>
        <dbReference type="EMBL" id="KAG2424789.1"/>
    </source>
</evidence>
<dbReference type="SUPFAM" id="SSF51905">
    <property type="entry name" value="FAD/NAD(P)-binding domain"/>
    <property type="match status" value="2"/>
</dbReference>
<feature type="domain" description="External alternative NADH-ubiquinone oxidoreductase-like C-terminal" evidence="13">
    <location>
        <begin position="720"/>
        <end position="784"/>
    </location>
</feature>
<comment type="catalytic activity">
    <reaction evidence="10">
        <text>a ubiquinone + NADH + H(+) = a ubiquinol + NAD(+)</text>
        <dbReference type="Rhea" id="RHEA:23152"/>
        <dbReference type="Rhea" id="RHEA-COMP:9565"/>
        <dbReference type="Rhea" id="RHEA-COMP:9566"/>
        <dbReference type="ChEBI" id="CHEBI:15378"/>
        <dbReference type="ChEBI" id="CHEBI:16389"/>
        <dbReference type="ChEBI" id="CHEBI:17976"/>
        <dbReference type="ChEBI" id="CHEBI:57540"/>
        <dbReference type="ChEBI" id="CHEBI:57945"/>
    </reaction>
</comment>
<keyword evidence="5" id="KW-0472">Membrane</keyword>